<dbReference type="GO" id="GO:0005886">
    <property type="term" value="C:plasma membrane"/>
    <property type="evidence" value="ECO:0007669"/>
    <property type="project" value="UniProtKB-SubCell"/>
</dbReference>
<gene>
    <name evidence="7" type="ORF">F5897_001007</name>
</gene>
<evidence type="ECO:0000256" key="6">
    <source>
        <dbReference type="SAM" id="Phobius"/>
    </source>
</evidence>
<dbReference type="PANTHER" id="PTHR30086">
    <property type="entry name" value="ARGININE EXPORTER PROTEIN ARGO"/>
    <property type="match status" value="1"/>
</dbReference>
<reference evidence="7" key="1">
    <citation type="submission" date="2020-08" db="EMBL/GenBank/DDBJ databases">
        <title>Sequencing the genomes of 1000 actinobacteria strains.</title>
        <authorList>
            <person name="Klenk H.-P."/>
        </authorList>
    </citation>
    <scope>NUCLEOTIDE SEQUENCE [LARGE SCALE GENOMIC DNA]</scope>
    <source>
        <strain evidence="7">DSM 27064</strain>
    </source>
</reference>
<dbReference type="AlphaFoldDB" id="A0A840DIV9"/>
<keyword evidence="5 6" id="KW-0472">Membrane</keyword>
<dbReference type="GO" id="GO:0015171">
    <property type="term" value="F:amino acid transmembrane transporter activity"/>
    <property type="evidence" value="ECO:0007669"/>
    <property type="project" value="TreeGrafter"/>
</dbReference>
<keyword evidence="2" id="KW-1003">Cell membrane</keyword>
<dbReference type="Pfam" id="PF01810">
    <property type="entry name" value="LysE"/>
    <property type="match status" value="1"/>
</dbReference>
<evidence type="ECO:0000313" key="8">
    <source>
        <dbReference type="Proteomes" id="UP000571183"/>
    </source>
</evidence>
<name>A0A840DIV9_9MICO</name>
<dbReference type="InterPro" id="IPR001123">
    <property type="entry name" value="LeuE-type"/>
</dbReference>
<evidence type="ECO:0000256" key="2">
    <source>
        <dbReference type="ARBA" id="ARBA00022475"/>
    </source>
</evidence>
<keyword evidence="8" id="KW-1185">Reference proteome</keyword>
<evidence type="ECO:0000256" key="5">
    <source>
        <dbReference type="ARBA" id="ARBA00023136"/>
    </source>
</evidence>
<sequence>MDFTLITLFCSVAVLFWFTPGADWAYAITAGIKYRSPLPAVSGLMLGHFFAVALVAVGVGAIIGQSKLAMNSIAVFGSLYLLYLGYGAIRTRSEGFGEAPELHQISSPRQIFKGFGVSGSNPKVYLIMLAVLPQFIDAQGTWPPSLQLLLLGCIHILGCFLVYSLVGFSAQRLLRSRPGAALMVTKASGAILIILGVLLLGETLLPLLAH</sequence>
<feature type="transmembrane region" description="Helical" evidence="6">
    <location>
        <begin position="180"/>
        <end position="200"/>
    </location>
</feature>
<protein>
    <submittedName>
        <fullName evidence="7">Threonine/homoserine/homoserine lactone efflux protein</fullName>
    </submittedName>
</protein>
<dbReference type="Proteomes" id="UP000571183">
    <property type="component" value="Unassembled WGS sequence"/>
</dbReference>
<evidence type="ECO:0000313" key="7">
    <source>
        <dbReference type="EMBL" id="MBB4071695.1"/>
    </source>
</evidence>
<evidence type="ECO:0000256" key="3">
    <source>
        <dbReference type="ARBA" id="ARBA00022692"/>
    </source>
</evidence>
<feature type="transmembrane region" description="Helical" evidence="6">
    <location>
        <begin position="148"/>
        <end position="168"/>
    </location>
</feature>
<comment type="subcellular location">
    <subcellularLocation>
        <location evidence="1">Cell membrane</location>
        <topology evidence="1">Multi-pass membrane protein</topology>
    </subcellularLocation>
</comment>
<feature type="transmembrane region" description="Helical" evidence="6">
    <location>
        <begin position="70"/>
        <end position="89"/>
    </location>
</feature>
<keyword evidence="3 6" id="KW-0812">Transmembrane</keyword>
<evidence type="ECO:0000256" key="4">
    <source>
        <dbReference type="ARBA" id="ARBA00022989"/>
    </source>
</evidence>
<comment type="caution">
    <text evidence="7">The sequence shown here is derived from an EMBL/GenBank/DDBJ whole genome shotgun (WGS) entry which is preliminary data.</text>
</comment>
<evidence type="ECO:0000256" key="1">
    <source>
        <dbReference type="ARBA" id="ARBA00004651"/>
    </source>
</evidence>
<dbReference type="EMBL" id="JACIFD010000008">
    <property type="protein sequence ID" value="MBB4071695.1"/>
    <property type="molecule type" value="Genomic_DNA"/>
</dbReference>
<dbReference type="PANTHER" id="PTHR30086:SF20">
    <property type="entry name" value="ARGININE EXPORTER PROTEIN ARGO-RELATED"/>
    <property type="match status" value="1"/>
</dbReference>
<proteinExistence type="predicted"/>
<keyword evidence="4 6" id="KW-1133">Transmembrane helix</keyword>
<feature type="transmembrane region" description="Helical" evidence="6">
    <location>
        <begin position="43"/>
        <end position="63"/>
    </location>
</feature>
<organism evidence="7 8">
    <name type="scientific">Canibacter oris</name>
    <dbReference type="NCBI Taxonomy" id="1365628"/>
    <lineage>
        <taxon>Bacteria</taxon>
        <taxon>Bacillati</taxon>
        <taxon>Actinomycetota</taxon>
        <taxon>Actinomycetes</taxon>
        <taxon>Micrococcales</taxon>
        <taxon>Microbacteriaceae</taxon>
        <taxon>Canibacter</taxon>
    </lineage>
</organism>
<accession>A0A840DIV9</accession>
<dbReference type="RefSeq" id="WP_183304702.1">
    <property type="nucleotide sequence ID" value="NZ_JACIFD010000008.1"/>
</dbReference>